<organism evidence="1 2">
    <name type="scientific">Colletotrichum tanaceti</name>
    <dbReference type="NCBI Taxonomy" id="1306861"/>
    <lineage>
        <taxon>Eukaryota</taxon>
        <taxon>Fungi</taxon>
        <taxon>Dikarya</taxon>
        <taxon>Ascomycota</taxon>
        <taxon>Pezizomycotina</taxon>
        <taxon>Sordariomycetes</taxon>
        <taxon>Hypocreomycetidae</taxon>
        <taxon>Glomerellales</taxon>
        <taxon>Glomerellaceae</taxon>
        <taxon>Colletotrichum</taxon>
        <taxon>Colletotrichum destructivum species complex</taxon>
    </lineage>
</organism>
<name>A0A4U6XGI4_9PEZI</name>
<gene>
    <name evidence="1" type="ORF">CTA1_3427</name>
</gene>
<evidence type="ECO:0008006" key="3">
    <source>
        <dbReference type="Google" id="ProtNLM"/>
    </source>
</evidence>
<accession>A0A4U6XGI4</accession>
<dbReference type="AlphaFoldDB" id="A0A4U6XGI4"/>
<proteinExistence type="predicted"/>
<dbReference type="Proteomes" id="UP000310108">
    <property type="component" value="Unassembled WGS sequence"/>
</dbReference>
<dbReference type="STRING" id="1306861.A0A4U6XGI4"/>
<sequence length="200" mass="22779">MFHVYDALGEKHGRDVFRWLLQMPGAIDRTRVTNMKGVLEMQRNAADLRGTMRLFYAPMAVADMDQGVITRAVEFYDNIGRLDESIQAMSAVMFEFLTFRSPIGGTAEVAWPRSNGLNHLLLFIFGGPGDGPQEQEKMLRQLSEDAPRHVLGSKAGDAEINPAGLEPDDHDVKGVYREHYEKLVDLRRRYDPDNRFKSFF</sequence>
<dbReference type="Gene3D" id="3.40.462.20">
    <property type="match status" value="1"/>
</dbReference>
<evidence type="ECO:0000313" key="2">
    <source>
        <dbReference type="Proteomes" id="UP000310108"/>
    </source>
</evidence>
<dbReference type="EMBL" id="PJEX01000129">
    <property type="protein sequence ID" value="TKW54613.1"/>
    <property type="molecule type" value="Genomic_DNA"/>
</dbReference>
<evidence type="ECO:0000313" key="1">
    <source>
        <dbReference type="EMBL" id="TKW54613.1"/>
    </source>
</evidence>
<comment type="caution">
    <text evidence="1">The sequence shown here is derived from an EMBL/GenBank/DDBJ whole genome shotgun (WGS) entry which is preliminary data.</text>
</comment>
<protein>
    <recommendedName>
        <fullName evidence="3">Berberine/berberine-like domain-containing protein</fullName>
    </recommendedName>
</protein>
<keyword evidence="2" id="KW-1185">Reference proteome</keyword>
<dbReference type="Gene3D" id="3.30.465.10">
    <property type="match status" value="1"/>
</dbReference>
<dbReference type="InterPro" id="IPR016169">
    <property type="entry name" value="FAD-bd_PCMH_sub2"/>
</dbReference>
<reference evidence="1 2" key="1">
    <citation type="journal article" date="2019" name="PLoS ONE">
        <title>Comparative genome analysis indicates high evolutionary potential of pathogenicity genes in Colletotrichum tanaceti.</title>
        <authorList>
            <person name="Lelwala R.V."/>
            <person name="Korhonen P.K."/>
            <person name="Young N.D."/>
            <person name="Scott J.B."/>
            <person name="Ades P.A."/>
            <person name="Gasser R.B."/>
            <person name="Taylor P.W.J."/>
        </authorList>
    </citation>
    <scope>NUCLEOTIDE SEQUENCE [LARGE SCALE GENOMIC DNA]</scope>
    <source>
        <strain evidence="1">BRIP57314</strain>
    </source>
</reference>